<organism evidence="4 5">
    <name type="scientific">Aureobasidium melanogenum</name>
    <name type="common">Aureobasidium pullulans var. melanogenum</name>
    <dbReference type="NCBI Taxonomy" id="46634"/>
    <lineage>
        <taxon>Eukaryota</taxon>
        <taxon>Fungi</taxon>
        <taxon>Dikarya</taxon>
        <taxon>Ascomycota</taxon>
        <taxon>Pezizomycotina</taxon>
        <taxon>Dothideomycetes</taxon>
        <taxon>Dothideomycetidae</taxon>
        <taxon>Dothideales</taxon>
        <taxon>Saccotheciaceae</taxon>
        <taxon>Aureobasidium</taxon>
    </lineage>
</organism>
<comment type="caution">
    <text evidence="4">The sequence shown here is derived from an EMBL/GenBank/DDBJ whole genome shotgun (WGS) entry which is preliminary data.</text>
</comment>
<gene>
    <name evidence="3" type="ORF">KCU76_g141</name>
    <name evidence="4" type="ORF">KCV03_g8456</name>
</gene>
<feature type="region of interest" description="Disordered" evidence="1">
    <location>
        <begin position="348"/>
        <end position="372"/>
    </location>
</feature>
<dbReference type="EMBL" id="JAHFYH010000083">
    <property type="protein sequence ID" value="KAH0214417.1"/>
    <property type="molecule type" value="Genomic_DNA"/>
</dbReference>
<evidence type="ECO:0000313" key="5">
    <source>
        <dbReference type="Proteomes" id="UP000767238"/>
    </source>
</evidence>
<accession>A0A9P8GB63</accession>
<reference evidence="4" key="1">
    <citation type="journal article" date="2021" name="J Fungi (Basel)">
        <title>Virulence traits and population genomics of the black yeast Aureobasidium melanogenum.</title>
        <authorList>
            <person name="Cernosa A."/>
            <person name="Sun X."/>
            <person name="Gostincar C."/>
            <person name="Fang C."/>
            <person name="Gunde-Cimerman N."/>
            <person name="Song Z."/>
        </authorList>
    </citation>
    <scope>NUCLEOTIDE SEQUENCE</scope>
    <source>
        <strain evidence="4">EXF-8016</strain>
        <strain evidence="3">EXF-9911</strain>
    </source>
</reference>
<dbReference type="InterPro" id="IPR003615">
    <property type="entry name" value="HNH_nuc"/>
</dbReference>
<feature type="compositionally biased region" description="Polar residues" evidence="1">
    <location>
        <begin position="398"/>
        <end position="410"/>
    </location>
</feature>
<dbReference type="OrthoDB" id="3909548at2759"/>
<name>A0A9P8GB63_AURME</name>
<dbReference type="AlphaFoldDB" id="A0A9P8GB63"/>
<feature type="region of interest" description="Disordered" evidence="1">
    <location>
        <begin position="386"/>
        <end position="410"/>
    </location>
</feature>
<dbReference type="EMBL" id="JAHFXF010000002">
    <property type="protein sequence ID" value="KAG9701275.1"/>
    <property type="molecule type" value="Genomic_DNA"/>
</dbReference>
<dbReference type="Pfam" id="PF13391">
    <property type="entry name" value="HNH_2"/>
    <property type="match status" value="1"/>
</dbReference>
<sequence>MFLAKHLADDAWAMRVSLRSNNNLRHSLASAHQPFGAPQQEAYFHQKRNKILFKHPAYQDQLGDNDLFSLWAWDSPSGGLCHETALLACAIIACNATDGFLSKDRTGLERLDLKDNPILSPAAYYFHVTSPDPVHDTQPQPQPQPYAYPVCVGFDHWRYPHDADSFPAWMQPWATTADPEPQEQLMGTPSVSNVSAAVVARDRTCILTGEGDSLDRAHICPRSAQEWFHKNRMQRYNDRQDLSGDLITDDLANALAMSCSRHRAFDAGLFVFVPKRGTWVAHFMEVTAHYGSQHHNKPVKLPQNVAPQFPYCSLRLDSLPPHQKLSRSWRAPSQEDRLLGREAINKILQAGRGRSASPRKRSAPDPDPELEQRDAVYADLRHRKRPCNTADSIGSDAYVTQQPDTPQSPAIDSVHSTRVAKLQAPPPHHDLLCRQTYLSDASFDGRQSNTSAEEVHEQRRISDLRAAALRNSRPTNRELICCDYDAAEKANAMDIYGKEEFGGGHLCMECLGMEIRHDES</sequence>
<dbReference type="Proteomes" id="UP000779574">
    <property type="component" value="Unassembled WGS sequence"/>
</dbReference>
<evidence type="ECO:0000256" key="1">
    <source>
        <dbReference type="SAM" id="MobiDB-lite"/>
    </source>
</evidence>
<dbReference type="Proteomes" id="UP000767238">
    <property type="component" value="Unassembled WGS sequence"/>
</dbReference>
<protein>
    <recommendedName>
        <fullName evidence="2">HNH nuclease domain-containing protein</fullName>
    </recommendedName>
</protein>
<feature type="non-terminal residue" evidence="4">
    <location>
        <position position="1"/>
    </location>
</feature>
<evidence type="ECO:0000313" key="4">
    <source>
        <dbReference type="EMBL" id="KAH0214417.1"/>
    </source>
</evidence>
<proteinExistence type="predicted"/>
<evidence type="ECO:0000313" key="3">
    <source>
        <dbReference type="EMBL" id="KAG9701275.1"/>
    </source>
</evidence>
<evidence type="ECO:0000259" key="2">
    <source>
        <dbReference type="Pfam" id="PF13391"/>
    </source>
</evidence>
<feature type="domain" description="HNH nuclease" evidence="2">
    <location>
        <begin position="205"/>
        <end position="273"/>
    </location>
</feature>
<reference evidence="4" key="2">
    <citation type="submission" date="2021-08" db="EMBL/GenBank/DDBJ databases">
        <authorList>
            <person name="Gostincar C."/>
            <person name="Sun X."/>
            <person name="Song Z."/>
            <person name="Gunde-Cimerman N."/>
        </authorList>
    </citation>
    <scope>NUCLEOTIDE SEQUENCE</scope>
    <source>
        <strain evidence="4">EXF-8016</strain>
        <strain evidence="3">EXF-9911</strain>
    </source>
</reference>